<name>A0A831QRD2_9FLAO</name>
<evidence type="ECO:0000259" key="1">
    <source>
        <dbReference type="Pfam" id="PF03432"/>
    </source>
</evidence>
<accession>A0A831QRD2</accession>
<dbReference type="InterPro" id="IPR005094">
    <property type="entry name" value="Endonuclease_MobA/VirD2"/>
</dbReference>
<gene>
    <name evidence="2" type="ORF">ENH87_19590</name>
</gene>
<proteinExistence type="predicted"/>
<sequence length="768" mass="87830">MIARILYRESVHGVLNYVFGKEGGTVLGFKNTYSEFGTDTKLFANVLHYLGQRHESPQRYSHITINLPHGEHLENGTFYKLAQDYMEKMGYGGQPYVVVRHNDTRHEHIHIVSTTIMENGSRLNLSHDFRRNVATQKHLEKSYGLSPSPETKSHRELPRYRLPELQFSADDSNGTKFYMQDVLNGMLQRHKVRNFDQLAFLLEPYHIALRTMTNENGRVGVAYGIDNQKKYRTQFINGSTVHPKLSGPKLAAIFEKNSKSKLLPMHKKRLEKQLLTTFNLFKSIGHEDLPDVLKTYQNIDCELLYGKNKQLKDIILYDKSGYVLSVSEISTRINFAEHPRLTANESGNTLIDTEGKQFVLEVKKLIKDGFCKSYLGAEKKNMLLSEFAMVKNLGDLMPSVARSERFSFIGHYCDRNNEKKLLRALHEEFGGVRRELNETETKKEAKTLADRGVLIRKILEDKVFDTNINNSVPFYLVQGLGLKYNGGVLSYRNSNAHSLRVSLEDFNLPKMDGSYISTGCIDQSVKVLEMFAGDEKNQDDNLNATSFFLPLLLPGLYQAMNDEYRKRFEIASLRAYIKTAERFHIDYEKSPVDYIELFNAKGFYIEQKEGKLHLGSIYSKHPIGIPFAPKTQACLKSIDNLDKVLEQQKKGIESITESGRGELGNLWLSYLIERKLYGKAAYVMVYEGLRPNLAAEPLEDHLGNGLRQKILEVSEQKISNRQAAILRKGIYAFSALLGGNGRTEEEMFNGFKDELTDYGKFKGRNMFI</sequence>
<comment type="caution">
    <text evidence="2">The sequence shown here is derived from an EMBL/GenBank/DDBJ whole genome shotgun (WGS) entry which is preliminary data.</text>
</comment>
<feature type="domain" description="MobA/VirD2-like nuclease" evidence="1">
    <location>
        <begin position="52"/>
        <end position="145"/>
    </location>
</feature>
<dbReference type="AlphaFoldDB" id="A0A831QRD2"/>
<reference evidence="2" key="1">
    <citation type="journal article" date="2020" name="mSystems">
        <title>Genome- and Community-Level Interaction Insights into Carbon Utilization and Element Cycling Functions of Hydrothermarchaeota in Hydrothermal Sediment.</title>
        <authorList>
            <person name="Zhou Z."/>
            <person name="Liu Y."/>
            <person name="Xu W."/>
            <person name="Pan J."/>
            <person name="Luo Z.H."/>
            <person name="Li M."/>
        </authorList>
    </citation>
    <scope>NUCLEOTIDE SEQUENCE [LARGE SCALE GENOMIC DNA]</scope>
    <source>
        <strain evidence="2">HyVt-345</strain>
    </source>
</reference>
<protein>
    <recommendedName>
        <fullName evidence="1">MobA/VirD2-like nuclease domain-containing protein</fullName>
    </recommendedName>
</protein>
<dbReference type="Proteomes" id="UP000886191">
    <property type="component" value="Unassembled WGS sequence"/>
</dbReference>
<organism evidence="2">
    <name type="scientific">Pricia antarctica</name>
    <dbReference type="NCBI Taxonomy" id="641691"/>
    <lineage>
        <taxon>Bacteria</taxon>
        <taxon>Pseudomonadati</taxon>
        <taxon>Bacteroidota</taxon>
        <taxon>Flavobacteriia</taxon>
        <taxon>Flavobacteriales</taxon>
        <taxon>Flavobacteriaceae</taxon>
        <taxon>Pricia</taxon>
    </lineage>
</organism>
<dbReference type="EMBL" id="DRGL01000074">
    <property type="protein sequence ID" value="HEA23098.1"/>
    <property type="molecule type" value="Genomic_DNA"/>
</dbReference>
<evidence type="ECO:0000313" key="2">
    <source>
        <dbReference type="EMBL" id="HEA23098.1"/>
    </source>
</evidence>
<dbReference type="Pfam" id="PF03432">
    <property type="entry name" value="Relaxase"/>
    <property type="match status" value="1"/>
</dbReference>